<evidence type="ECO:0000313" key="3">
    <source>
        <dbReference type="Proteomes" id="UP000271241"/>
    </source>
</evidence>
<accession>A0A4P9XTL5</accession>
<keyword evidence="1" id="KW-0812">Transmembrane</keyword>
<protein>
    <submittedName>
        <fullName evidence="2">Uncharacterized protein</fullName>
    </submittedName>
</protein>
<proteinExistence type="predicted"/>
<gene>
    <name evidence="2" type="ORF">THASP1DRAFT_22666</name>
</gene>
<name>A0A4P9XTL5_9FUNG</name>
<keyword evidence="3" id="KW-1185">Reference proteome</keyword>
<feature type="transmembrane region" description="Helical" evidence="1">
    <location>
        <begin position="116"/>
        <end position="143"/>
    </location>
</feature>
<reference evidence="3" key="1">
    <citation type="journal article" date="2018" name="Nat. Microbiol.">
        <title>Leveraging single-cell genomics to expand the fungal tree of life.</title>
        <authorList>
            <person name="Ahrendt S.R."/>
            <person name="Quandt C.A."/>
            <person name="Ciobanu D."/>
            <person name="Clum A."/>
            <person name="Salamov A."/>
            <person name="Andreopoulos B."/>
            <person name="Cheng J.F."/>
            <person name="Woyke T."/>
            <person name="Pelin A."/>
            <person name="Henrissat B."/>
            <person name="Reynolds N.K."/>
            <person name="Benny G.L."/>
            <person name="Smith M.E."/>
            <person name="James T.Y."/>
            <person name="Grigoriev I.V."/>
        </authorList>
    </citation>
    <scope>NUCLEOTIDE SEQUENCE [LARGE SCALE GENOMIC DNA]</scope>
    <source>
        <strain evidence="3">RSA 1356</strain>
    </source>
</reference>
<evidence type="ECO:0000256" key="1">
    <source>
        <dbReference type="SAM" id="Phobius"/>
    </source>
</evidence>
<dbReference type="EMBL" id="KZ992509">
    <property type="protein sequence ID" value="RKP09503.1"/>
    <property type="molecule type" value="Genomic_DNA"/>
</dbReference>
<keyword evidence="1" id="KW-1133">Transmembrane helix</keyword>
<dbReference type="Proteomes" id="UP000271241">
    <property type="component" value="Unassembled WGS sequence"/>
</dbReference>
<evidence type="ECO:0000313" key="2">
    <source>
        <dbReference type="EMBL" id="RKP09503.1"/>
    </source>
</evidence>
<organism evidence="2 3">
    <name type="scientific">Thamnocephalis sphaerospora</name>
    <dbReference type="NCBI Taxonomy" id="78915"/>
    <lineage>
        <taxon>Eukaryota</taxon>
        <taxon>Fungi</taxon>
        <taxon>Fungi incertae sedis</taxon>
        <taxon>Zoopagomycota</taxon>
        <taxon>Zoopagomycotina</taxon>
        <taxon>Zoopagomycetes</taxon>
        <taxon>Zoopagales</taxon>
        <taxon>Sigmoideomycetaceae</taxon>
        <taxon>Thamnocephalis</taxon>
    </lineage>
</organism>
<keyword evidence="1" id="KW-0472">Membrane</keyword>
<sequence length="181" mass="19067">MASGVVRNASDAFLGRSHPTTYLAHKAYLDTSGDDGETNKGWWRRQREAAVDAYARWCTGGRPLGEKVGEPSCTRARQSAAVVLGVWPTSLCMRMQAYSSVCHSWARGEAGNGAPVAVAVAVAATVTVAVTAAGVAVVVVVACRRAMGPAKDSCRNSLRQRPVSATEGARPLVGWGQKRPV</sequence>
<dbReference type="AlphaFoldDB" id="A0A4P9XTL5"/>